<evidence type="ECO:0000259" key="1">
    <source>
        <dbReference type="Pfam" id="PF18686"/>
    </source>
</evidence>
<reference evidence="2 3" key="1">
    <citation type="submission" date="2019-08" db="EMBL/GenBank/DDBJ databases">
        <authorList>
            <person name="Guy L."/>
        </authorList>
    </citation>
    <scope>NUCLEOTIDE SEQUENCE [LARGE SCALE GENOMIC DNA]</scope>
    <source>
        <strain evidence="2 3">SGT-108</strain>
    </source>
</reference>
<evidence type="ECO:0000313" key="3">
    <source>
        <dbReference type="Proteomes" id="UP000324194"/>
    </source>
</evidence>
<protein>
    <recommendedName>
        <fullName evidence="1">DUF5636 domain-containing protein</fullName>
    </recommendedName>
</protein>
<feature type="domain" description="DUF5636" evidence="1">
    <location>
        <begin position="26"/>
        <end position="259"/>
    </location>
</feature>
<evidence type="ECO:0000313" key="2">
    <source>
        <dbReference type="EMBL" id="VVC75368.1"/>
    </source>
</evidence>
<dbReference type="Proteomes" id="UP000324194">
    <property type="component" value="Chromosome 1"/>
</dbReference>
<gene>
    <name evidence="2" type="ORF">AQUSIP_06580</name>
</gene>
<dbReference type="EMBL" id="LR699119">
    <property type="protein sequence ID" value="VVC75368.1"/>
    <property type="molecule type" value="Genomic_DNA"/>
</dbReference>
<dbReference type="Pfam" id="PF18686">
    <property type="entry name" value="DUF5636"/>
    <property type="match status" value="1"/>
</dbReference>
<name>A0A5E4PFT5_9COXI</name>
<dbReference type="AlphaFoldDB" id="A0A5E4PFT5"/>
<organism evidence="2 3">
    <name type="scientific">Aquicella siphonis</name>
    <dbReference type="NCBI Taxonomy" id="254247"/>
    <lineage>
        <taxon>Bacteria</taxon>
        <taxon>Pseudomonadati</taxon>
        <taxon>Pseudomonadota</taxon>
        <taxon>Gammaproteobacteria</taxon>
        <taxon>Legionellales</taxon>
        <taxon>Coxiellaceae</taxon>
        <taxon>Aquicella</taxon>
    </lineage>
</organism>
<dbReference type="KEGG" id="asip:AQUSIP_06580"/>
<proteinExistence type="predicted"/>
<keyword evidence="3" id="KW-1185">Reference proteome</keyword>
<dbReference type="InterPro" id="IPR040708">
    <property type="entry name" value="DUF5636"/>
</dbReference>
<sequence length="477" mass="55823">MGLFMFHDDYYQILKREFDRDYPSLDEKAREDFAHIGALLSNGERCIPSLKSLNSLLIQLAKENGLYEAILQENQSDKNPSAKRIAKNYKLLSSLLSSWFDHFQFNQVPDLEFSPEGKAKIIEKSKTGEETPRYGKTSLWSYRKTPSMIGGDLSPDLIRKIIALGFHFKDPEVSPRHGDFTHQLQWFIVTDCWNKGMLKLNFDPVILYKLLGEPATQKEGESPVYLWDRILDRIDTPIDEFIFIRPEALTHFLLKEANEKKDPELAFLSLLVNNRYNKRMDEYQARRRGIPKEYDESGLQVIGAGEEYKIYILPTFPEIPIPDHYNDTYLIVGTGSFRQLYHIDNKGNKMPLYLDFDKIKILIQVINQIDLNQVNPEIAKKCANDMATVKLFIDNGFFSLQEALLPEHLDKLWNIMITDENKKKGYQRFRFAEESQFQRRGYALWQRAERRPPLDASSIVEQFIKENRNEDFIKIKR</sequence>
<accession>A0A5E4PFT5</accession>